<accession>A0ABS9DT97</accession>
<name>A0ABS9DT97_9PROT</name>
<proteinExistence type="predicted"/>
<dbReference type="SUPFAM" id="SSF53187">
    <property type="entry name" value="Zn-dependent exopeptidases"/>
    <property type="match status" value="1"/>
</dbReference>
<evidence type="ECO:0000313" key="4">
    <source>
        <dbReference type="EMBL" id="MCF3945395.1"/>
    </source>
</evidence>
<dbReference type="Gene3D" id="3.40.630.10">
    <property type="entry name" value="Zn peptidases"/>
    <property type="match status" value="1"/>
</dbReference>
<dbReference type="InterPro" id="IPR050072">
    <property type="entry name" value="Peptidase_M20A"/>
</dbReference>
<dbReference type="Pfam" id="PF07687">
    <property type="entry name" value="M20_dimer"/>
    <property type="match status" value="1"/>
</dbReference>
<evidence type="ECO:0000313" key="5">
    <source>
        <dbReference type="Proteomes" id="UP001521209"/>
    </source>
</evidence>
<gene>
    <name evidence="4" type="ORF">L2A60_01685</name>
</gene>
<evidence type="ECO:0000256" key="1">
    <source>
        <dbReference type="ARBA" id="ARBA00022723"/>
    </source>
</evidence>
<dbReference type="InterPro" id="IPR002933">
    <property type="entry name" value="Peptidase_M20"/>
</dbReference>
<dbReference type="Proteomes" id="UP001521209">
    <property type="component" value="Unassembled WGS sequence"/>
</dbReference>
<reference evidence="4 5" key="1">
    <citation type="submission" date="2022-01" db="EMBL/GenBank/DDBJ databases">
        <authorList>
            <person name="Won M."/>
            <person name="Kim S.-J."/>
            <person name="Kwon S.-W."/>
        </authorList>
    </citation>
    <scope>NUCLEOTIDE SEQUENCE [LARGE SCALE GENOMIC DNA]</scope>
    <source>
        <strain evidence="4 5">KCTC 23505</strain>
    </source>
</reference>
<dbReference type="Pfam" id="PF01546">
    <property type="entry name" value="Peptidase_M20"/>
    <property type="match status" value="1"/>
</dbReference>
<dbReference type="PANTHER" id="PTHR43808:SF9">
    <property type="entry name" value="BLL0789 PROTEIN"/>
    <property type="match status" value="1"/>
</dbReference>
<sequence>MSDRNSGTTASVGLIEGGTRRNVVPAYARAGIDVRGATQPEMNRITRAVLGLAARNPKARLKIAGGTNRPPMERTPQIAALFEKAQEIAKELDIDLREAFVGGGSDGNFCAALGVPVLDGIGAVGGGAHARTEHVVMAEIPRRTTLLAALIEGFRLQ</sequence>
<dbReference type="Gene3D" id="3.30.70.360">
    <property type="match status" value="1"/>
</dbReference>
<evidence type="ECO:0000259" key="3">
    <source>
        <dbReference type="Pfam" id="PF07687"/>
    </source>
</evidence>
<keyword evidence="1" id="KW-0479">Metal-binding</keyword>
<dbReference type="EMBL" id="JAKGBZ010000002">
    <property type="protein sequence ID" value="MCF3945395.1"/>
    <property type="molecule type" value="Genomic_DNA"/>
</dbReference>
<feature type="domain" description="Peptidase M20 dimerisation" evidence="3">
    <location>
        <begin position="6"/>
        <end position="43"/>
    </location>
</feature>
<keyword evidence="5" id="KW-1185">Reference proteome</keyword>
<comment type="caution">
    <text evidence="4">The sequence shown here is derived from an EMBL/GenBank/DDBJ whole genome shotgun (WGS) entry which is preliminary data.</text>
</comment>
<dbReference type="RefSeq" id="WP_235702635.1">
    <property type="nucleotide sequence ID" value="NZ_JAKGBZ010000002.1"/>
</dbReference>
<dbReference type="SUPFAM" id="SSF55031">
    <property type="entry name" value="Bacterial exopeptidase dimerisation domain"/>
    <property type="match status" value="1"/>
</dbReference>
<dbReference type="InterPro" id="IPR036264">
    <property type="entry name" value="Bact_exopeptidase_dim_dom"/>
</dbReference>
<organism evidence="4 5">
    <name type="scientific">Acidiphilium iwatense</name>
    <dbReference type="NCBI Taxonomy" id="768198"/>
    <lineage>
        <taxon>Bacteria</taxon>
        <taxon>Pseudomonadati</taxon>
        <taxon>Pseudomonadota</taxon>
        <taxon>Alphaproteobacteria</taxon>
        <taxon>Acetobacterales</taxon>
        <taxon>Acidocellaceae</taxon>
        <taxon>Acidiphilium</taxon>
    </lineage>
</organism>
<dbReference type="InterPro" id="IPR011650">
    <property type="entry name" value="Peptidase_M20_dimer"/>
</dbReference>
<evidence type="ECO:0000256" key="2">
    <source>
        <dbReference type="ARBA" id="ARBA00022801"/>
    </source>
</evidence>
<protein>
    <submittedName>
        <fullName evidence="4">M20/M25/M40 family metallo-hydrolase</fullName>
    </submittedName>
</protein>
<dbReference type="PANTHER" id="PTHR43808">
    <property type="entry name" value="ACETYLORNITHINE DEACETYLASE"/>
    <property type="match status" value="1"/>
</dbReference>
<keyword evidence="2" id="KW-0378">Hydrolase</keyword>